<dbReference type="AlphaFoldDB" id="A0A173MBU5"/>
<dbReference type="InterPro" id="IPR013325">
    <property type="entry name" value="RNA_pol_sigma_r2"/>
</dbReference>
<dbReference type="SUPFAM" id="SSF88659">
    <property type="entry name" value="Sigma3 and sigma4 domains of RNA polymerase sigma factors"/>
    <property type="match status" value="1"/>
</dbReference>
<accession>A0A173MBU5</accession>
<dbReference type="Gene3D" id="1.10.10.10">
    <property type="entry name" value="Winged helix-like DNA-binding domain superfamily/Winged helix DNA-binding domain"/>
    <property type="match status" value="1"/>
</dbReference>
<keyword evidence="9" id="KW-1185">Reference proteome</keyword>
<dbReference type="Pfam" id="PF08281">
    <property type="entry name" value="Sigma70_r4_2"/>
    <property type="match status" value="1"/>
</dbReference>
<dbReference type="EMBL" id="FTOR01000013">
    <property type="protein sequence ID" value="SIT33599.1"/>
    <property type="molecule type" value="Genomic_DNA"/>
</dbReference>
<protein>
    <submittedName>
        <fullName evidence="8">RNA polymerase sigma-70 factor, ECF subfamily</fullName>
    </submittedName>
</protein>
<dbReference type="OrthoDB" id="799938at2"/>
<dbReference type="PANTHER" id="PTHR43133:SF46">
    <property type="entry name" value="RNA POLYMERASE SIGMA-70 FACTOR ECF SUBFAMILY"/>
    <property type="match status" value="1"/>
</dbReference>
<dbReference type="STRING" id="477680.SAMN05421788_1137"/>
<name>A0A173MBU5_9BACT</name>
<dbReference type="PANTHER" id="PTHR43133">
    <property type="entry name" value="RNA POLYMERASE ECF-TYPE SIGMA FACTO"/>
    <property type="match status" value="1"/>
</dbReference>
<keyword evidence="4" id="KW-0804">Transcription</keyword>
<keyword evidence="3" id="KW-0731">Sigma factor</keyword>
<reference evidence="9" key="1">
    <citation type="submission" date="2017-01" db="EMBL/GenBank/DDBJ databases">
        <authorList>
            <person name="Varghese N."/>
            <person name="Submissions S."/>
        </authorList>
    </citation>
    <scope>NUCLEOTIDE SEQUENCE [LARGE SCALE GENOMIC DNA]</scope>
    <source>
        <strain evidence="9">DSM 21054</strain>
    </source>
</reference>
<evidence type="ECO:0000313" key="8">
    <source>
        <dbReference type="EMBL" id="SIT33599.1"/>
    </source>
</evidence>
<dbReference type="InterPro" id="IPR007627">
    <property type="entry name" value="RNA_pol_sigma70_r2"/>
</dbReference>
<keyword evidence="5" id="KW-0175">Coiled coil</keyword>
<feature type="coiled-coil region" evidence="5">
    <location>
        <begin position="112"/>
        <end position="139"/>
    </location>
</feature>
<comment type="similarity">
    <text evidence="1">Belongs to the sigma-70 factor family. ECF subfamily.</text>
</comment>
<feature type="domain" description="RNA polymerase sigma-70 region 2" evidence="6">
    <location>
        <begin position="27"/>
        <end position="92"/>
    </location>
</feature>
<dbReference type="InterPro" id="IPR036388">
    <property type="entry name" value="WH-like_DNA-bd_sf"/>
</dbReference>
<evidence type="ECO:0000256" key="1">
    <source>
        <dbReference type="ARBA" id="ARBA00010641"/>
    </source>
</evidence>
<dbReference type="GO" id="GO:0016987">
    <property type="term" value="F:sigma factor activity"/>
    <property type="evidence" value="ECO:0007669"/>
    <property type="project" value="UniProtKB-KW"/>
</dbReference>
<evidence type="ECO:0000256" key="3">
    <source>
        <dbReference type="ARBA" id="ARBA00023082"/>
    </source>
</evidence>
<evidence type="ECO:0000259" key="7">
    <source>
        <dbReference type="Pfam" id="PF08281"/>
    </source>
</evidence>
<evidence type="ECO:0000259" key="6">
    <source>
        <dbReference type="Pfam" id="PF04542"/>
    </source>
</evidence>
<evidence type="ECO:0000256" key="4">
    <source>
        <dbReference type="ARBA" id="ARBA00023163"/>
    </source>
</evidence>
<dbReference type="NCBIfam" id="TIGR02985">
    <property type="entry name" value="Sig70_bacteroi1"/>
    <property type="match status" value="1"/>
</dbReference>
<dbReference type="InterPro" id="IPR039425">
    <property type="entry name" value="RNA_pol_sigma-70-like"/>
</dbReference>
<dbReference type="Proteomes" id="UP000186917">
    <property type="component" value="Unassembled WGS sequence"/>
</dbReference>
<proteinExistence type="inferred from homology"/>
<dbReference type="CDD" id="cd06171">
    <property type="entry name" value="Sigma70_r4"/>
    <property type="match status" value="1"/>
</dbReference>
<dbReference type="GO" id="GO:0003677">
    <property type="term" value="F:DNA binding"/>
    <property type="evidence" value="ECO:0007669"/>
    <property type="project" value="InterPro"/>
</dbReference>
<dbReference type="InterPro" id="IPR013324">
    <property type="entry name" value="RNA_pol_sigma_r3/r4-like"/>
</dbReference>
<feature type="domain" description="RNA polymerase sigma factor 70 region 4 type 2" evidence="7">
    <location>
        <begin position="124"/>
        <end position="175"/>
    </location>
</feature>
<dbReference type="NCBIfam" id="TIGR02937">
    <property type="entry name" value="sigma70-ECF"/>
    <property type="match status" value="1"/>
</dbReference>
<dbReference type="Pfam" id="PF04542">
    <property type="entry name" value="Sigma70_r2"/>
    <property type="match status" value="1"/>
</dbReference>
<sequence length="198" mass="22695">MENATLHNEKELLQQAAAGSEAAFKALFMHYWPQVYGTSLHLTKSPEQAKDLAQDLFLKLWENRTKLAEVSNVAAYLYTSSRNLVIDYQRKKVFNADNVDYLIQFFTSSDTTAQQKLEYRELEEALAAAVNTLPDKTKEVFRLSRYEGLSHDEIAQQLGISVHSSRTYITRALAEIREQLSNHSDSLTLLFILFISRK</sequence>
<dbReference type="RefSeq" id="WP_076382306.1">
    <property type="nucleotide sequence ID" value="NZ_AP017422.1"/>
</dbReference>
<gene>
    <name evidence="8" type="ORF">SAMN05421788_1137</name>
</gene>
<organism evidence="8 9">
    <name type="scientific">Filimonas lacunae</name>
    <dbReference type="NCBI Taxonomy" id="477680"/>
    <lineage>
        <taxon>Bacteria</taxon>
        <taxon>Pseudomonadati</taxon>
        <taxon>Bacteroidota</taxon>
        <taxon>Chitinophagia</taxon>
        <taxon>Chitinophagales</taxon>
        <taxon>Chitinophagaceae</taxon>
        <taxon>Filimonas</taxon>
    </lineage>
</organism>
<dbReference type="SUPFAM" id="SSF88946">
    <property type="entry name" value="Sigma2 domain of RNA polymerase sigma factors"/>
    <property type="match status" value="1"/>
</dbReference>
<dbReference type="Gene3D" id="1.10.1740.10">
    <property type="match status" value="1"/>
</dbReference>
<dbReference type="InterPro" id="IPR013249">
    <property type="entry name" value="RNA_pol_sigma70_r4_t2"/>
</dbReference>
<keyword evidence="2" id="KW-0805">Transcription regulation</keyword>
<dbReference type="KEGG" id="fln:FLA_1048"/>
<evidence type="ECO:0000313" key="9">
    <source>
        <dbReference type="Proteomes" id="UP000186917"/>
    </source>
</evidence>
<dbReference type="GO" id="GO:0006352">
    <property type="term" value="P:DNA-templated transcription initiation"/>
    <property type="evidence" value="ECO:0007669"/>
    <property type="project" value="InterPro"/>
</dbReference>
<evidence type="ECO:0000256" key="2">
    <source>
        <dbReference type="ARBA" id="ARBA00023015"/>
    </source>
</evidence>
<evidence type="ECO:0000256" key="5">
    <source>
        <dbReference type="SAM" id="Coils"/>
    </source>
</evidence>
<dbReference type="InterPro" id="IPR014327">
    <property type="entry name" value="RNA_pol_sigma70_bacteroid"/>
</dbReference>
<dbReference type="InterPro" id="IPR014284">
    <property type="entry name" value="RNA_pol_sigma-70_dom"/>
</dbReference>